<gene>
    <name evidence="2" type="ORF">AB0E65_26025</name>
</gene>
<feature type="chain" id="PRO_5046868879" description="Secreted protein" evidence="1">
    <location>
        <begin position="19"/>
        <end position="66"/>
    </location>
</feature>
<evidence type="ECO:0008006" key="4">
    <source>
        <dbReference type="Google" id="ProtNLM"/>
    </source>
</evidence>
<keyword evidence="3" id="KW-1185">Reference proteome</keyword>
<protein>
    <recommendedName>
        <fullName evidence="4">Secreted protein</fullName>
    </recommendedName>
</protein>
<organism evidence="2 3">
    <name type="scientific">Streptomyces fragilis</name>
    <dbReference type="NCBI Taxonomy" id="67301"/>
    <lineage>
        <taxon>Bacteria</taxon>
        <taxon>Bacillati</taxon>
        <taxon>Actinomycetota</taxon>
        <taxon>Actinomycetes</taxon>
        <taxon>Kitasatosporales</taxon>
        <taxon>Streptomycetaceae</taxon>
        <taxon>Streptomyces</taxon>
    </lineage>
</organism>
<dbReference type="Proteomes" id="UP001550850">
    <property type="component" value="Unassembled WGS sequence"/>
</dbReference>
<proteinExistence type="predicted"/>
<comment type="caution">
    <text evidence="2">The sequence shown here is derived from an EMBL/GenBank/DDBJ whole genome shotgun (WGS) entry which is preliminary data.</text>
</comment>
<sequence length="66" mass="6518">MCKRLLHSALAVAFSAGAIIGAASLTDVVWDGPSVGRGTSVHAGDVVWDRVEASPAGGAVQAGTEA</sequence>
<reference evidence="2 3" key="1">
    <citation type="submission" date="2024-06" db="EMBL/GenBank/DDBJ databases">
        <title>The Natural Products Discovery Center: Release of the First 8490 Sequenced Strains for Exploring Actinobacteria Biosynthetic Diversity.</title>
        <authorList>
            <person name="Kalkreuter E."/>
            <person name="Kautsar S.A."/>
            <person name="Yang D."/>
            <person name="Bader C.D."/>
            <person name="Teijaro C.N."/>
            <person name="Fluegel L."/>
            <person name="Davis C.M."/>
            <person name="Simpson J.R."/>
            <person name="Lauterbach L."/>
            <person name="Steele A.D."/>
            <person name="Gui C."/>
            <person name="Meng S."/>
            <person name="Li G."/>
            <person name="Viehrig K."/>
            <person name="Ye F."/>
            <person name="Su P."/>
            <person name="Kiefer A.F."/>
            <person name="Nichols A."/>
            <person name="Cepeda A.J."/>
            <person name="Yan W."/>
            <person name="Fan B."/>
            <person name="Jiang Y."/>
            <person name="Adhikari A."/>
            <person name="Zheng C.-J."/>
            <person name="Schuster L."/>
            <person name="Cowan T.M."/>
            <person name="Smanski M.J."/>
            <person name="Chevrette M.G."/>
            <person name="De Carvalho L.P.S."/>
            <person name="Shen B."/>
        </authorList>
    </citation>
    <scope>NUCLEOTIDE SEQUENCE [LARGE SCALE GENOMIC DNA]</scope>
    <source>
        <strain evidence="2 3">NPDC038104</strain>
    </source>
</reference>
<accession>A0ABV2YPI3</accession>
<keyword evidence="1" id="KW-0732">Signal</keyword>
<evidence type="ECO:0000313" key="2">
    <source>
        <dbReference type="EMBL" id="MEU3557638.1"/>
    </source>
</evidence>
<evidence type="ECO:0000256" key="1">
    <source>
        <dbReference type="SAM" id="SignalP"/>
    </source>
</evidence>
<dbReference type="EMBL" id="JBEZUR010000064">
    <property type="protein sequence ID" value="MEU3557638.1"/>
    <property type="molecule type" value="Genomic_DNA"/>
</dbReference>
<name>A0ABV2YPI3_9ACTN</name>
<evidence type="ECO:0000313" key="3">
    <source>
        <dbReference type="Proteomes" id="UP001550850"/>
    </source>
</evidence>
<dbReference type="RefSeq" id="WP_108956622.1">
    <property type="nucleotide sequence ID" value="NZ_BEVZ01000008.1"/>
</dbReference>
<feature type="signal peptide" evidence="1">
    <location>
        <begin position="1"/>
        <end position="18"/>
    </location>
</feature>